<evidence type="ECO:0000313" key="8">
    <source>
        <dbReference type="EMBL" id="UWP58476.1"/>
    </source>
</evidence>
<keyword evidence="9" id="KW-1185">Reference proteome</keyword>
<evidence type="ECO:0000256" key="2">
    <source>
        <dbReference type="ARBA" id="ARBA00022485"/>
    </source>
</evidence>
<keyword evidence="5" id="KW-0408">Iron</keyword>
<proteinExistence type="predicted"/>
<dbReference type="RefSeq" id="WP_028528795.1">
    <property type="nucleotide sequence ID" value="NZ_CABLBR010000015.1"/>
</dbReference>
<evidence type="ECO:0000313" key="9">
    <source>
        <dbReference type="Proteomes" id="UP001060164"/>
    </source>
</evidence>
<dbReference type="Gene3D" id="3.20.20.70">
    <property type="entry name" value="Aldolase class I"/>
    <property type="match status" value="1"/>
</dbReference>
<dbReference type="PIRSF" id="PIRSF000371">
    <property type="entry name" value="PFL_act_enz"/>
    <property type="match status" value="1"/>
</dbReference>
<dbReference type="Pfam" id="PF04055">
    <property type="entry name" value="Radical_SAM"/>
    <property type="match status" value="1"/>
</dbReference>
<dbReference type="PANTHER" id="PTHR30352:SF4">
    <property type="entry name" value="PYRUVATE FORMATE-LYASE 2-ACTIVATING ENZYME"/>
    <property type="match status" value="1"/>
</dbReference>
<evidence type="ECO:0000256" key="5">
    <source>
        <dbReference type="ARBA" id="ARBA00023004"/>
    </source>
</evidence>
<evidence type="ECO:0000256" key="3">
    <source>
        <dbReference type="ARBA" id="ARBA00022691"/>
    </source>
</evidence>
<keyword evidence="3" id="KW-0949">S-adenosyl-L-methionine</keyword>
<evidence type="ECO:0000256" key="6">
    <source>
        <dbReference type="ARBA" id="ARBA00023014"/>
    </source>
</evidence>
<dbReference type="InterPro" id="IPR007197">
    <property type="entry name" value="rSAM"/>
</dbReference>
<dbReference type="SFLD" id="SFLDG01066">
    <property type="entry name" value="organic_radical-activating_enz"/>
    <property type="match status" value="1"/>
</dbReference>
<organism evidence="8 9">
    <name type="scientific">Ruminococcus gauvreauii</name>
    <dbReference type="NCBI Taxonomy" id="438033"/>
    <lineage>
        <taxon>Bacteria</taxon>
        <taxon>Bacillati</taxon>
        <taxon>Bacillota</taxon>
        <taxon>Clostridia</taxon>
        <taxon>Eubacteriales</taxon>
        <taxon>Oscillospiraceae</taxon>
        <taxon>Ruminococcus</taxon>
    </lineage>
</organism>
<dbReference type="Proteomes" id="UP001060164">
    <property type="component" value="Chromosome"/>
</dbReference>
<keyword evidence="2" id="KW-0004">4Fe-4S</keyword>
<evidence type="ECO:0000256" key="1">
    <source>
        <dbReference type="ARBA" id="ARBA00001966"/>
    </source>
</evidence>
<protein>
    <submittedName>
        <fullName evidence="8">Glycyl-radical enzyme activating protein</fullName>
    </submittedName>
</protein>
<dbReference type="InterPro" id="IPR058240">
    <property type="entry name" value="rSAM_sf"/>
</dbReference>
<keyword evidence="4" id="KW-0479">Metal-binding</keyword>
<dbReference type="PANTHER" id="PTHR30352">
    <property type="entry name" value="PYRUVATE FORMATE-LYASE-ACTIVATING ENZYME"/>
    <property type="match status" value="1"/>
</dbReference>
<dbReference type="SFLD" id="SFLDS00029">
    <property type="entry name" value="Radical_SAM"/>
    <property type="match status" value="1"/>
</dbReference>
<dbReference type="EMBL" id="CP102290">
    <property type="protein sequence ID" value="UWP58476.1"/>
    <property type="molecule type" value="Genomic_DNA"/>
</dbReference>
<dbReference type="PROSITE" id="PS51918">
    <property type="entry name" value="RADICAL_SAM"/>
    <property type="match status" value="1"/>
</dbReference>
<reference evidence="8" key="1">
    <citation type="journal article" date="2022" name="Cell">
        <title>Design, construction, and in vivo augmentation of a complex gut microbiome.</title>
        <authorList>
            <person name="Cheng A.G."/>
            <person name="Ho P.Y."/>
            <person name="Aranda-Diaz A."/>
            <person name="Jain S."/>
            <person name="Yu F.B."/>
            <person name="Meng X."/>
            <person name="Wang M."/>
            <person name="Iakiviak M."/>
            <person name="Nagashima K."/>
            <person name="Zhao A."/>
            <person name="Murugkar P."/>
            <person name="Patil A."/>
            <person name="Atabakhsh K."/>
            <person name="Weakley A."/>
            <person name="Yan J."/>
            <person name="Brumbaugh A.R."/>
            <person name="Higginbottom S."/>
            <person name="Dimas A."/>
            <person name="Shiver A.L."/>
            <person name="Deutschbauer A."/>
            <person name="Neff N."/>
            <person name="Sonnenburg J.L."/>
            <person name="Huang K.C."/>
            <person name="Fischbach M.A."/>
        </authorList>
    </citation>
    <scope>NUCLEOTIDE SEQUENCE</scope>
    <source>
        <strain evidence="8">DSM 19829</strain>
    </source>
</reference>
<name>A0ABY5VEW6_9FIRM</name>
<gene>
    <name evidence="8" type="ORF">NQ502_13945</name>
</gene>
<accession>A0ABY5VEW6</accession>
<dbReference type="NCBIfam" id="TIGR02494">
    <property type="entry name" value="PFLE_PFLC"/>
    <property type="match status" value="1"/>
</dbReference>
<evidence type="ECO:0000256" key="4">
    <source>
        <dbReference type="ARBA" id="ARBA00022723"/>
    </source>
</evidence>
<dbReference type="SUPFAM" id="SSF102114">
    <property type="entry name" value="Radical SAM enzymes"/>
    <property type="match status" value="1"/>
</dbReference>
<dbReference type="InterPro" id="IPR034457">
    <property type="entry name" value="Organic_radical-activating"/>
</dbReference>
<dbReference type="InterPro" id="IPR012839">
    <property type="entry name" value="Organic_radical_activase"/>
</dbReference>
<sequence length="265" mass="30252">MPETYEGKETEGTVLRIERSSFFDGDGFRTVVFLKGCPLRCWWCSAPESQNMQIEGTKEEETRRKIYGRRMTVEEVLKEVRKDSSFYFHSGGGMTLSGGEPLSQPYFSRCLLQQTEREGIDTVVETTFYGDWGDIDSMLHHVSAAYVDLKIMNPEEHKKYCGVDNKKILENLKRTNETNAGFRLVIRVPVIPGINDSEENLHRTGAFAGRLKHLDAVELLPCHSLGAGTYRKLGRPYLLPDLQPPSPEELDRCREILSLYVKRVI</sequence>
<dbReference type="InterPro" id="IPR013785">
    <property type="entry name" value="Aldolase_TIM"/>
</dbReference>
<dbReference type="CDD" id="cd01335">
    <property type="entry name" value="Radical_SAM"/>
    <property type="match status" value="1"/>
</dbReference>
<comment type="cofactor">
    <cofactor evidence="1">
        <name>[4Fe-4S] cluster</name>
        <dbReference type="ChEBI" id="CHEBI:49883"/>
    </cofactor>
</comment>
<feature type="domain" description="Radical SAM core" evidence="7">
    <location>
        <begin position="23"/>
        <end position="263"/>
    </location>
</feature>
<evidence type="ECO:0000259" key="7">
    <source>
        <dbReference type="PROSITE" id="PS51918"/>
    </source>
</evidence>
<keyword evidence="6" id="KW-0411">Iron-sulfur</keyword>